<sequence length="249" mass="27119">MTPSLREHAAAHEIPGRILDNELLQFPALTRIESSNCGTTSVPVRKPAAPRSVDSEPVSSPENPIDLEGSTDQEYDTQPLSEYRDTERDSDSETVDGRNNKARSIQDLEGQSQAQPQFGSLPTGPARAVTEAINASERCLGSTGSDKENAEPSSPRTIPTELTANVSNTSSPHILLHREAGDGCLEFLLRAPVWWSEDAVAKGAPDQLKLYKEKLDTGFASSASQVKKRARSPSSKPRRSLRLKKSRQC</sequence>
<organism evidence="2 3">
    <name type="scientific">Blastomyces percursus</name>
    <dbReference type="NCBI Taxonomy" id="1658174"/>
    <lineage>
        <taxon>Eukaryota</taxon>
        <taxon>Fungi</taxon>
        <taxon>Dikarya</taxon>
        <taxon>Ascomycota</taxon>
        <taxon>Pezizomycotina</taxon>
        <taxon>Eurotiomycetes</taxon>
        <taxon>Eurotiomycetidae</taxon>
        <taxon>Onygenales</taxon>
        <taxon>Ajellomycetaceae</taxon>
        <taxon>Blastomyces</taxon>
    </lineage>
</organism>
<reference evidence="2 3" key="1">
    <citation type="submission" date="2015-08" db="EMBL/GenBank/DDBJ databases">
        <title>Emmonsia species relationships and genome sequence.</title>
        <authorList>
            <person name="Cuomo C.A."/>
            <person name="Schwartz I.S."/>
            <person name="Kenyon C."/>
            <person name="De Hoog G.S."/>
            <person name="Govender N.P."/>
            <person name="Botha A."/>
            <person name="Moreno L."/>
            <person name="De Vries M."/>
            <person name="Munoz J.F."/>
            <person name="Stielow J.B."/>
        </authorList>
    </citation>
    <scope>NUCLEOTIDE SEQUENCE [LARGE SCALE GENOMIC DNA]</scope>
    <source>
        <strain evidence="2 3">EI222</strain>
    </source>
</reference>
<protein>
    <submittedName>
        <fullName evidence="2">Uncharacterized protein</fullName>
    </submittedName>
</protein>
<evidence type="ECO:0000313" key="3">
    <source>
        <dbReference type="Proteomes" id="UP000242791"/>
    </source>
</evidence>
<dbReference type="AlphaFoldDB" id="A0A1J9PZG5"/>
<dbReference type="Proteomes" id="UP000242791">
    <property type="component" value="Unassembled WGS sequence"/>
</dbReference>
<comment type="caution">
    <text evidence="2">The sequence shown here is derived from an EMBL/GenBank/DDBJ whole genome shotgun (WGS) entry which is preliminary data.</text>
</comment>
<evidence type="ECO:0000256" key="1">
    <source>
        <dbReference type="SAM" id="MobiDB-lite"/>
    </source>
</evidence>
<accession>A0A1J9PZG5</accession>
<feature type="compositionally biased region" description="Basic residues" evidence="1">
    <location>
        <begin position="226"/>
        <end position="249"/>
    </location>
</feature>
<gene>
    <name evidence="2" type="ORF">ACJ73_06945</name>
</gene>
<feature type="compositionally biased region" description="Polar residues" evidence="1">
    <location>
        <begin position="32"/>
        <end position="42"/>
    </location>
</feature>
<dbReference type="EMBL" id="LGTZ01001308">
    <property type="protein sequence ID" value="OJD21712.1"/>
    <property type="molecule type" value="Genomic_DNA"/>
</dbReference>
<feature type="compositionally biased region" description="Basic and acidic residues" evidence="1">
    <location>
        <begin position="82"/>
        <end position="99"/>
    </location>
</feature>
<feature type="compositionally biased region" description="Polar residues" evidence="1">
    <location>
        <begin position="109"/>
        <end position="120"/>
    </location>
</feature>
<feature type="compositionally biased region" description="Polar residues" evidence="1">
    <location>
        <begin position="151"/>
        <end position="165"/>
    </location>
</feature>
<evidence type="ECO:0000313" key="2">
    <source>
        <dbReference type="EMBL" id="OJD21712.1"/>
    </source>
</evidence>
<proteinExistence type="predicted"/>
<dbReference type="OrthoDB" id="4186102at2759"/>
<keyword evidence="3" id="KW-1185">Reference proteome</keyword>
<feature type="region of interest" description="Disordered" evidence="1">
    <location>
        <begin position="221"/>
        <end position="249"/>
    </location>
</feature>
<dbReference type="VEuPathDB" id="FungiDB:ACJ73_06945"/>
<feature type="region of interest" description="Disordered" evidence="1">
    <location>
        <begin position="31"/>
        <end position="165"/>
    </location>
</feature>
<name>A0A1J9PZG5_9EURO</name>